<evidence type="ECO:0000256" key="11">
    <source>
        <dbReference type="ARBA" id="ARBA00022840"/>
    </source>
</evidence>
<dbReference type="SUPFAM" id="SSF53067">
    <property type="entry name" value="Actin-like ATPase domain"/>
    <property type="match status" value="2"/>
</dbReference>
<evidence type="ECO:0000256" key="4">
    <source>
        <dbReference type="ARBA" id="ARBA00005225"/>
    </source>
</evidence>
<keyword evidence="13 16" id="KW-0173">Coenzyme A biosynthesis</keyword>
<evidence type="ECO:0000256" key="1">
    <source>
        <dbReference type="ARBA" id="ARBA00001206"/>
    </source>
</evidence>
<comment type="caution">
    <text evidence="17">The sequence shown here is derived from an EMBL/GenBank/DDBJ whole genome shotgun (WGS) entry which is preliminary data.</text>
</comment>
<evidence type="ECO:0000256" key="5">
    <source>
        <dbReference type="ARBA" id="ARBA00011738"/>
    </source>
</evidence>
<evidence type="ECO:0000256" key="9">
    <source>
        <dbReference type="ARBA" id="ARBA00022741"/>
    </source>
</evidence>
<evidence type="ECO:0000256" key="7">
    <source>
        <dbReference type="ARBA" id="ARBA00022490"/>
    </source>
</evidence>
<evidence type="ECO:0000256" key="3">
    <source>
        <dbReference type="ARBA" id="ARBA00004496"/>
    </source>
</evidence>
<comment type="function">
    <text evidence="16">Catalyzes the phosphorylation of pantothenate (Pan), the first step in CoA biosynthesis.</text>
</comment>
<evidence type="ECO:0000256" key="12">
    <source>
        <dbReference type="ARBA" id="ARBA00022958"/>
    </source>
</evidence>
<proteinExistence type="inferred from homology"/>
<dbReference type="HAMAP" id="MF_01274">
    <property type="entry name" value="Pantothen_kinase_3"/>
    <property type="match status" value="1"/>
</dbReference>
<keyword evidence="18" id="KW-1185">Reference proteome</keyword>
<dbReference type="GO" id="GO:0004594">
    <property type="term" value="F:pantothenate kinase activity"/>
    <property type="evidence" value="ECO:0007669"/>
    <property type="project" value="UniProtKB-EC"/>
</dbReference>
<comment type="cofactor">
    <cofactor evidence="2">
        <name>K(+)</name>
        <dbReference type="ChEBI" id="CHEBI:29103"/>
    </cofactor>
</comment>
<keyword evidence="9 16" id="KW-0547">Nucleotide-binding</keyword>
<keyword evidence="10 16" id="KW-0418">Kinase</keyword>
<feature type="binding site" evidence="16">
    <location>
        <position position="142"/>
    </location>
    <ligand>
        <name>ATP</name>
        <dbReference type="ChEBI" id="CHEBI:30616"/>
    </ligand>
</feature>
<evidence type="ECO:0000313" key="18">
    <source>
        <dbReference type="Proteomes" id="UP000770785"/>
    </source>
</evidence>
<dbReference type="InterPro" id="IPR043129">
    <property type="entry name" value="ATPase_NBD"/>
</dbReference>
<dbReference type="CDD" id="cd24015">
    <property type="entry name" value="ASKHA_NBD_PanK-III"/>
    <property type="match status" value="1"/>
</dbReference>
<evidence type="ECO:0000256" key="16">
    <source>
        <dbReference type="HAMAP-Rule" id="MF_01274"/>
    </source>
</evidence>
<evidence type="ECO:0000313" key="17">
    <source>
        <dbReference type="EMBL" id="NJC26571.1"/>
    </source>
</evidence>
<comment type="similarity">
    <text evidence="14 16">Belongs to the type III pantothenate kinase family.</text>
</comment>
<feature type="binding site" evidence="16">
    <location>
        <begin position="13"/>
        <end position="20"/>
    </location>
    <ligand>
        <name>ATP</name>
        <dbReference type="ChEBI" id="CHEBI:30616"/>
    </ligand>
</feature>
<dbReference type="Proteomes" id="UP000770785">
    <property type="component" value="Unassembled WGS sequence"/>
</dbReference>
<keyword evidence="7 16" id="KW-0963">Cytoplasm</keyword>
<comment type="pathway">
    <text evidence="4 16">Cofactor biosynthesis; coenzyme A biosynthesis; CoA from (R)-pantothenate: step 1/5.</text>
</comment>
<dbReference type="PANTHER" id="PTHR34265:SF1">
    <property type="entry name" value="TYPE III PANTOTHENATE KINASE"/>
    <property type="match status" value="1"/>
</dbReference>
<comment type="subcellular location">
    <subcellularLocation>
        <location evidence="3 16">Cytoplasm</location>
    </subcellularLocation>
</comment>
<keyword evidence="12 16" id="KW-0630">Potassium</keyword>
<reference evidence="17 18" key="1">
    <citation type="submission" date="2020-03" db="EMBL/GenBank/DDBJ databases">
        <title>Genomic Encyclopedia of Type Strains, Phase IV (KMG-IV): sequencing the most valuable type-strain genomes for metagenomic binning, comparative biology and taxonomic classification.</title>
        <authorList>
            <person name="Goeker M."/>
        </authorList>
    </citation>
    <scope>NUCLEOTIDE SEQUENCE [LARGE SCALE GENOMIC DNA]</scope>
    <source>
        <strain evidence="17 18">DSM 105096</strain>
    </source>
</reference>
<keyword evidence="16" id="KW-0479">Metal-binding</keyword>
<comment type="catalytic activity">
    <reaction evidence="1 16">
        <text>(R)-pantothenate + ATP = (R)-4'-phosphopantothenate + ADP + H(+)</text>
        <dbReference type="Rhea" id="RHEA:16373"/>
        <dbReference type="ChEBI" id="CHEBI:10986"/>
        <dbReference type="ChEBI" id="CHEBI:15378"/>
        <dbReference type="ChEBI" id="CHEBI:29032"/>
        <dbReference type="ChEBI" id="CHEBI:30616"/>
        <dbReference type="ChEBI" id="CHEBI:456216"/>
        <dbReference type="EC" id="2.7.1.33"/>
    </reaction>
</comment>
<feature type="binding site" evidence="16">
    <location>
        <begin position="102"/>
        <end position="105"/>
    </location>
    <ligand>
        <name>substrate</name>
    </ligand>
</feature>
<keyword evidence="8 16" id="KW-0808">Transferase</keyword>
<name>A0ABX0XC72_9BACT</name>
<evidence type="ECO:0000256" key="2">
    <source>
        <dbReference type="ARBA" id="ARBA00001958"/>
    </source>
</evidence>
<evidence type="ECO:0000256" key="6">
    <source>
        <dbReference type="ARBA" id="ARBA00012102"/>
    </source>
</evidence>
<feature type="binding site" evidence="16">
    <location>
        <position position="139"/>
    </location>
    <ligand>
        <name>K(+)</name>
        <dbReference type="ChEBI" id="CHEBI:29103"/>
    </ligand>
</feature>
<evidence type="ECO:0000256" key="8">
    <source>
        <dbReference type="ARBA" id="ARBA00022679"/>
    </source>
</evidence>
<evidence type="ECO:0000256" key="14">
    <source>
        <dbReference type="ARBA" id="ARBA00038036"/>
    </source>
</evidence>
<dbReference type="Gene3D" id="3.30.420.40">
    <property type="match status" value="1"/>
</dbReference>
<accession>A0ABX0XC72</accession>
<dbReference type="EC" id="2.7.1.33" evidence="6 16"/>
<feature type="binding site" evidence="16">
    <location>
        <position position="95"/>
    </location>
    <ligand>
        <name>substrate</name>
    </ligand>
</feature>
<protein>
    <recommendedName>
        <fullName evidence="15 16">Type III pantothenate kinase</fullName>
        <ecNumber evidence="6 16">2.7.1.33</ecNumber>
    </recommendedName>
    <alternativeName>
        <fullName evidence="16">PanK-III</fullName>
    </alternativeName>
    <alternativeName>
        <fullName evidence="16">Pantothenic acid kinase</fullName>
    </alternativeName>
</protein>
<sequence length="267" mass="28330">METPVRSTTLALDLGNSFAKAAVFVGGALAGPIVRFEYPNWEVADGLVTNHGVENIVYSSVANVPPRELMDKWTKAQRRVISLQAGNPLPFPSRYATPETLGQDRIAAVLGCLASFPPNTAPATTPTPARDSGAKLIVDAGTCVTTDLLDGTGTHLGGNISPGVRMRLRAMHEFTAKLPEPEPAAVEGAVGSTTVSALRHGAQLGLVYELEGLYFRLLPAHPGLELVLTGGDGEWLAEKLSVPCSLRPDLVLRGLLQLTSIYVRNES</sequence>
<feature type="binding site" evidence="16">
    <location>
        <position position="194"/>
    </location>
    <ligand>
        <name>substrate</name>
    </ligand>
</feature>
<keyword evidence="11 16" id="KW-0067">ATP-binding</keyword>
<organism evidence="17 18">
    <name type="scientific">Neolewinella antarctica</name>
    <dbReference type="NCBI Taxonomy" id="442734"/>
    <lineage>
        <taxon>Bacteria</taxon>
        <taxon>Pseudomonadati</taxon>
        <taxon>Bacteroidota</taxon>
        <taxon>Saprospiria</taxon>
        <taxon>Saprospirales</taxon>
        <taxon>Lewinellaceae</taxon>
        <taxon>Neolewinella</taxon>
    </lineage>
</organism>
<dbReference type="Pfam" id="PF03309">
    <property type="entry name" value="Pan_kinase"/>
    <property type="match status" value="1"/>
</dbReference>
<dbReference type="NCBIfam" id="TIGR00671">
    <property type="entry name" value="baf"/>
    <property type="match status" value="1"/>
</dbReference>
<evidence type="ECO:0000256" key="10">
    <source>
        <dbReference type="ARBA" id="ARBA00022777"/>
    </source>
</evidence>
<dbReference type="EMBL" id="JAATJH010000003">
    <property type="protein sequence ID" value="NJC26571.1"/>
    <property type="molecule type" value="Genomic_DNA"/>
</dbReference>
<dbReference type="RefSeq" id="WP_168037342.1">
    <property type="nucleotide sequence ID" value="NZ_JAATJH010000003.1"/>
</dbReference>
<dbReference type="InterPro" id="IPR004619">
    <property type="entry name" value="Type_III_PanK"/>
</dbReference>
<comment type="subunit">
    <text evidence="5 16">Homodimer.</text>
</comment>
<feature type="active site" description="Proton acceptor" evidence="16">
    <location>
        <position position="104"/>
    </location>
</feature>
<comment type="cofactor">
    <cofactor evidence="16">
        <name>NH4(+)</name>
        <dbReference type="ChEBI" id="CHEBI:28938"/>
    </cofactor>
    <cofactor evidence="16">
        <name>K(+)</name>
        <dbReference type="ChEBI" id="CHEBI:29103"/>
    </cofactor>
    <text evidence="16">A monovalent cation. Ammonium or potassium.</text>
</comment>
<evidence type="ECO:0000256" key="13">
    <source>
        <dbReference type="ARBA" id="ARBA00022993"/>
    </source>
</evidence>
<dbReference type="PANTHER" id="PTHR34265">
    <property type="entry name" value="TYPE III PANTOTHENATE KINASE"/>
    <property type="match status" value="1"/>
</dbReference>
<evidence type="ECO:0000256" key="15">
    <source>
        <dbReference type="ARBA" id="ARBA00040883"/>
    </source>
</evidence>
<gene>
    <name evidence="16" type="primary">coaX</name>
    <name evidence="17" type="ORF">GGR27_002081</name>
</gene>